<proteinExistence type="predicted"/>
<protein>
    <recommendedName>
        <fullName evidence="4">DUF3006 domain-containing protein</fullName>
    </recommendedName>
</protein>
<gene>
    <name evidence="2" type="ORF">BKP35_08390</name>
</gene>
<organism evidence="2 3">
    <name type="scientific">Anaerobacillus arseniciselenatis</name>
    <dbReference type="NCBI Taxonomy" id="85682"/>
    <lineage>
        <taxon>Bacteria</taxon>
        <taxon>Bacillati</taxon>
        <taxon>Bacillota</taxon>
        <taxon>Bacilli</taxon>
        <taxon>Bacillales</taxon>
        <taxon>Bacillaceae</taxon>
        <taxon>Anaerobacillus</taxon>
    </lineage>
</organism>
<evidence type="ECO:0000256" key="1">
    <source>
        <dbReference type="SAM" id="Coils"/>
    </source>
</evidence>
<feature type="coiled-coil region" evidence="1">
    <location>
        <begin position="55"/>
        <end position="82"/>
    </location>
</feature>
<keyword evidence="1" id="KW-0175">Coiled coil</keyword>
<evidence type="ECO:0000313" key="3">
    <source>
        <dbReference type="Proteomes" id="UP000180098"/>
    </source>
</evidence>
<dbReference type="Gene3D" id="6.20.120.50">
    <property type="match status" value="1"/>
</dbReference>
<comment type="caution">
    <text evidence="2">The sequence shown here is derived from an EMBL/GenBank/DDBJ whole genome shotgun (WGS) entry which is preliminary data.</text>
</comment>
<dbReference type="EMBL" id="MLQQ01000013">
    <property type="protein sequence ID" value="OIJ13789.1"/>
    <property type="molecule type" value="Genomic_DNA"/>
</dbReference>
<keyword evidence="3" id="KW-1185">Reference proteome</keyword>
<dbReference type="InterPro" id="IPR021377">
    <property type="entry name" value="DUF3006"/>
</dbReference>
<accession>A0A1S2LMN4</accession>
<evidence type="ECO:0008006" key="4">
    <source>
        <dbReference type="Google" id="ProtNLM"/>
    </source>
</evidence>
<evidence type="ECO:0000313" key="2">
    <source>
        <dbReference type="EMBL" id="OIJ13789.1"/>
    </source>
</evidence>
<name>A0A1S2LMN4_9BACI</name>
<reference evidence="2 3" key="1">
    <citation type="submission" date="2016-10" db="EMBL/GenBank/DDBJ databases">
        <title>Draft genome sequences of four alkaliphilic bacteria belonging to the Anaerobacillus genus.</title>
        <authorList>
            <person name="Bassil N.M."/>
            <person name="Lloyd J.R."/>
        </authorList>
    </citation>
    <scope>NUCLEOTIDE SEQUENCE [LARGE SCALE GENOMIC DNA]</scope>
    <source>
        <strain evidence="2 3">DSM 15340</strain>
    </source>
</reference>
<sequence>MLDIMKAVIDRFVDGELAVLLVGEEEKEYNVPIKDLPQGAKEGSIVNVTITDGTIVALQLLLEETNAQQNRMNEKLNQLKSRKRSNFKRN</sequence>
<dbReference type="Pfam" id="PF11213">
    <property type="entry name" value="DUF3006"/>
    <property type="match status" value="1"/>
</dbReference>
<dbReference type="Proteomes" id="UP000180098">
    <property type="component" value="Unassembled WGS sequence"/>
</dbReference>
<dbReference type="AlphaFoldDB" id="A0A1S2LMN4"/>